<keyword evidence="2" id="KW-1185">Reference proteome</keyword>
<organism evidence="1 2">
    <name type="scientific">[Clostridium] cellulosi</name>
    <dbReference type="NCBI Taxonomy" id="29343"/>
    <lineage>
        <taxon>Bacteria</taxon>
        <taxon>Bacillati</taxon>
        <taxon>Bacillota</taxon>
        <taxon>Clostridia</taxon>
        <taxon>Eubacteriales</taxon>
        <taxon>Oscillospiraceae</taxon>
        <taxon>Oscillospiraceae incertae sedis</taxon>
    </lineage>
</organism>
<dbReference type="KEGG" id="ccel:CCDG5_1253"/>
<dbReference type="OrthoDB" id="1934755at2"/>
<protein>
    <submittedName>
        <fullName evidence="1">Uncharacterized protein</fullName>
    </submittedName>
</protein>
<gene>
    <name evidence="1" type="ORF">CCDG5_1253</name>
</gene>
<accession>A0A078KPE2</accession>
<dbReference type="HOGENOM" id="CLU_141502_0_0_9"/>
<evidence type="ECO:0000313" key="2">
    <source>
        <dbReference type="Proteomes" id="UP000032431"/>
    </source>
</evidence>
<dbReference type="Proteomes" id="UP000032431">
    <property type="component" value="Chromosome I"/>
</dbReference>
<reference evidence="2" key="1">
    <citation type="submission" date="2014-07" db="EMBL/GenBank/DDBJ databases">
        <authorList>
            <person name="Wibberg D."/>
        </authorList>
    </citation>
    <scope>NUCLEOTIDE SEQUENCE [LARGE SCALE GENOMIC DNA]</scope>
    <source>
        <strain evidence="2">DG5</strain>
    </source>
</reference>
<proteinExistence type="predicted"/>
<sequence length="126" mass="13327">MNNESYNCNFVEHLSQFIGETVTIYTTSGGLSGQGVTGVVLGVNDCFVRLITAIGPAPTNTLLGANTYSSRGCRRRCRRSRGFSSVSGSSCFNDFSGLGGFGNCCRTGAVTDIPIDRIAQFVHSAV</sequence>
<dbReference type="EMBL" id="LM995447">
    <property type="protein sequence ID" value="CDZ24367.1"/>
    <property type="molecule type" value="Genomic_DNA"/>
</dbReference>
<dbReference type="PATRIC" id="fig|29343.3.peg.1319"/>
<dbReference type="AlphaFoldDB" id="A0A078KPE2"/>
<evidence type="ECO:0000313" key="1">
    <source>
        <dbReference type="EMBL" id="CDZ24367.1"/>
    </source>
</evidence>
<name>A0A078KPE2_9FIRM</name>